<accession>A0A177TMV9</accession>
<dbReference type="AlphaFoldDB" id="A0A177TMV9"/>
<proteinExistence type="predicted"/>
<feature type="region of interest" description="Disordered" evidence="2">
    <location>
        <begin position="71"/>
        <end position="102"/>
    </location>
</feature>
<keyword evidence="1" id="KW-0175">Coiled coil</keyword>
<name>A0A177TMV9_9BASI</name>
<feature type="compositionally biased region" description="Basic and acidic residues" evidence="2">
    <location>
        <begin position="73"/>
        <end position="82"/>
    </location>
</feature>
<gene>
    <name evidence="3" type="ORF">A4X13_0g6014</name>
</gene>
<feature type="coiled-coil region" evidence="1">
    <location>
        <begin position="234"/>
        <end position="265"/>
    </location>
</feature>
<feature type="compositionally biased region" description="Low complexity" evidence="2">
    <location>
        <begin position="1"/>
        <end position="22"/>
    </location>
</feature>
<feature type="region of interest" description="Disordered" evidence="2">
    <location>
        <begin position="207"/>
        <end position="231"/>
    </location>
</feature>
<protein>
    <submittedName>
        <fullName evidence="3">Uncharacterized protein</fullName>
    </submittedName>
</protein>
<feature type="region of interest" description="Disordered" evidence="2">
    <location>
        <begin position="1"/>
        <end position="34"/>
    </location>
</feature>
<evidence type="ECO:0000313" key="4">
    <source>
        <dbReference type="Proteomes" id="UP000077521"/>
    </source>
</evidence>
<dbReference type="Proteomes" id="UP000077521">
    <property type="component" value="Unassembled WGS sequence"/>
</dbReference>
<organism evidence="3 4">
    <name type="scientific">Tilletia indica</name>
    <dbReference type="NCBI Taxonomy" id="43049"/>
    <lineage>
        <taxon>Eukaryota</taxon>
        <taxon>Fungi</taxon>
        <taxon>Dikarya</taxon>
        <taxon>Basidiomycota</taxon>
        <taxon>Ustilaginomycotina</taxon>
        <taxon>Exobasidiomycetes</taxon>
        <taxon>Tilletiales</taxon>
        <taxon>Tilletiaceae</taxon>
        <taxon>Tilletia</taxon>
    </lineage>
</organism>
<comment type="caution">
    <text evidence="3">The sequence shown here is derived from an EMBL/GenBank/DDBJ whole genome shotgun (WGS) entry which is preliminary data.</text>
</comment>
<evidence type="ECO:0000256" key="2">
    <source>
        <dbReference type="SAM" id="MobiDB-lite"/>
    </source>
</evidence>
<keyword evidence="4" id="KW-1185">Reference proteome</keyword>
<evidence type="ECO:0000256" key="1">
    <source>
        <dbReference type="SAM" id="Coils"/>
    </source>
</evidence>
<dbReference type="EMBL" id="LWDF02000524">
    <property type="protein sequence ID" value="KAE8245254.1"/>
    <property type="molecule type" value="Genomic_DNA"/>
</dbReference>
<evidence type="ECO:0000313" key="3">
    <source>
        <dbReference type="EMBL" id="KAE8245254.1"/>
    </source>
</evidence>
<reference evidence="3" key="2">
    <citation type="journal article" date="2019" name="IMA Fungus">
        <title>Genome sequencing and comparison of five Tilletia species to identify candidate genes for the detection of regulated species infecting wheat.</title>
        <authorList>
            <person name="Nguyen H.D.T."/>
            <person name="Sultana T."/>
            <person name="Kesanakurti P."/>
            <person name="Hambleton S."/>
        </authorList>
    </citation>
    <scope>NUCLEOTIDE SEQUENCE</scope>
    <source>
        <strain evidence="3">DAOMC 236416</strain>
    </source>
</reference>
<sequence>MAPPVATSTSSGSGANGTNSVAPNPPSAENFTPPLSPLAALLAFRDVQRKRAEYWVEYTDAIDAHLRWSAARPRREEDDAGLKTETNGDDGVEVPQHRPSCAHAAGIDPTLAIAQTQEPSSSSSPPPPAEVNGPMLLQILNLVTQGLLSCSHQSRLLEAHLRNPATDESSTETSLSPQPALARLLGTVQDLENRLLRTTVKRDQLRTNALHSGDEDGQDQTRITTSDGDAAGTIEELQRERHQIREEINEAMAEIQAEIAELQAEE</sequence>
<reference evidence="3" key="1">
    <citation type="submission" date="2016-04" db="EMBL/GenBank/DDBJ databases">
        <authorList>
            <person name="Nguyen H.D."/>
            <person name="Samba Siva P."/>
            <person name="Cullis J."/>
            <person name="Levesque C.A."/>
            <person name="Hambleton S."/>
        </authorList>
    </citation>
    <scope>NUCLEOTIDE SEQUENCE</scope>
    <source>
        <strain evidence="3">DAOMC 236416</strain>
    </source>
</reference>